<keyword evidence="6" id="KW-1185">Reference proteome</keyword>
<dbReference type="PANTHER" id="PTHR22761:SF12">
    <property type="entry name" value="CHARGED MULTIVESICULAR BODY PROTEIN 5"/>
    <property type="match status" value="1"/>
</dbReference>
<evidence type="ECO:0000256" key="4">
    <source>
        <dbReference type="SAM" id="MobiDB-lite"/>
    </source>
</evidence>
<dbReference type="Gene3D" id="6.10.250.1710">
    <property type="match status" value="1"/>
</dbReference>
<dbReference type="RefSeq" id="XP_007512645.1">
    <property type="nucleotide sequence ID" value="XM_007512583.1"/>
</dbReference>
<protein>
    <recommendedName>
        <fullName evidence="7">Charged multivesicular body protein 5</fullName>
    </recommendedName>
</protein>
<accession>K8EXN9</accession>
<dbReference type="GO" id="GO:0005771">
    <property type="term" value="C:multivesicular body"/>
    <property type="evidence" value="ECO:0007669"/>
    <property type="project" value="TreeGrafter"/>
</dbReference>
<evidence type="ECO:0000313" key="5">
    <source>
        <dbReference type="EMBL" id="CCO17245.1"/>
    </source>
</evidence>
<proteinExistence type="inferred from homology"/>
<feature type="coiled-coil region" evidence="3">
    <location>
        <begin position="129"/>
        <end position="182"/>
    </location>
</feature>
<dbReference type="EMBL" id="FO082273">
    <property type="protein sequence ID" value="CCO17245.1"/>
    <property type="molecule type" value="Genomic_DNA"/>
</dbReference>
<dbReference type="eggNOG" id="KOG1655">
    <property type="taxonomic scope" value="Eukaryota"/>
</dbReference>
<organism evidence="5 6">
    <name type="scientific">Bathycoccus prasinos</name>
    <dbReference type="NCBI Taxonomy" id="41875"/>
    <lineage>
        <taxon>Eukaryota</taxon>
        <taxon>Viridiplantae</taxon>
        <taxon>Chlorophyta</taxon>
        <taxon>Mamiellophyceae</taxon>
        <taxon>Mamiellales</taxon>
        <taxon>Bathycoccaceae</taxon>
        <taxon>Bathycoccus</taxon>
    </lineage>
</organism>
<evidence type="ECO:0000256" key="1">
    <source>
        <dbReference type="ARBA" id="ARBA00006190"/>
    </source>
</evidence>
<gene>
    <name evidence="5" type="ORF">Bathy06g04720</name>
</gene>
<dbReference type="STRING" id="41875.K8EXN9"/>
<evidence type="ECO:0000256" key="3">
    <source>
        <dbReference type="SAM" id="Coils"/>
    </source>
</evidence>
<keyword evidence="2 3" id="KW-0175">Coiled coil</keyword>
<dbReference type="OrthoDB" id="3973241at2759"/>
<reference evidence="5 6" key="1">
    <citation type="submission" date="2011-10" db="EMBL/GenBank/DDBJ databases">
        <authorList>
            <person name="Genoscope - CEA"/>
        </authorList>
    </citation>
    <scope>NUCLEOTIDE SEQUENCE [LARGE SCALE GENOMIC DNA]</scope>
    <source>
        <strain evidence="5 6">RCC 1105</strain>
    </source>
</reference>
<evidence type="ECO:0000313" key="6">
    <source>
        <dbReference type="Proteomes" id="UP000198341"/>
    </source>
</evidence>
<dbReference type="Proteomes" id="UP000198341">
    <property type="component" value="Chromosome 6"/>
</dbReference>
<name>K8EXN9_9CHLO</name>
<dbReference type="KEGG" id="bpg:Bathy06g04720"/>
<evidence type="ECO:0000256" key="2">
    <source>
        <dbReference type="ARBA" id="ARBA00023054"/>
    </source>
</evidence>
<dbReference type="Pfam" id="PF03357">
    <property type="entry name" value="Snf7"/>
    <property type="match status" value="1"/>
</dbReference>
<sequence>MKRLFGVKKTVEAPSLEETTGKLDARAQSIDQKIKLIDQQLAKSRDQIKKIRPGPSQDAVKKRALIILKQKKMYEHQRDQLYSQQYNVDSVAFATENAKATVDTVRAMKAASKELKTQFKQKEFDIDKIDSLNDQMADLLEYNEEVQEVLGQSYATPEDIDEDGLMDELDALELDLEEDLENEIGNGEIPSYLRDDPLPAAPEEKPLGAMPNAPSEKVPEAPAHATNAGEVPPQKETAEKV</sequence>
<dbReference type="GeneID" id="19015453"/>
<comment type="similarity">
    <text evidence="1">Belongs to the SNF7 family.</text>
</comment>
<feature type="region of interest" description="Disordered" evidence="4">
    <location>
        <begin position="184"/>
        <end position="241"/>
    </location>
</feature>
<dbReference type="PANTHER" id="PTHR22761">
    <property type="entry name" value="CHARGED MULTIVESICULAR BODY PROTEIN"/>
    <property type="match status" value="1"/>
</dbReference>
<dbReference type="GO" id="GO:0006900">
    <property type="term" value="P:vesicle budding from membrane"/>
    <property type="evidence" value="ECO:0007669"/>
    <property type="project" value="TreeGrafter"/>
</dbReference>
<dbReference type="AlphaFoldDB" id="K8EXN9"/>
<dbReference type="GO" id="GO:0032511">
    <property type="term" value="P:late endosome to vacuole transport via multivesicular body sorting pathway"/>
    <property type="evidence" value="ECO:0007669"/>
    <property type="project" value="TreeGrafter"/>
</dbReference>
<evidence type="ECO:0008006" key="7">
    <source>
        <dbReference type="Google" id="ProtNLM"/>
    </source>
</evidence>
<feature type="compositionally biased region" description="Basic and acidic residues" evidence="4">
    <location>
        <begin position="193"/>
        <end position="206"/>
    </location>
</feature>
<dbReference type="InterPro" id="IPR005024">
    <property type="entry name" value="Snf7_fam"/>
</dbReference>